<keyword evidence="3" id="KW-1185">Reference proteome</keyword>
<keyword evidence="1" id="KW-0472">Membrane</keyword>
<name>A0ABM8YPI9_9BACI</name>
<organism evidence="2 3">
    <name type="scientific">Sutcliffiella rhizosphaerae</name>
    <dbReference type="NCBI Taxonomy" id="2880967"/>
    <lineage>
        <taxon>Bacteria</taxon>
        <taxon>Bacillati</taxon>
        <taxon>Bacillota</taxon>
        <taxon>Bacilli</taxon>
        <taxon>Bacillales</taxon>
        <taxon>Bacillaceae</taxon>
        <taxon>Sutcliffiella</taxon>
    </lineage>
</organism>
<sequence>MIYTSKYPTVIHSFILSFMLIQGMYQLLQTNYGRAIVQLTIACLIIFSYLITYRLKLNDLTLIFEIAFIGVVFYHKSLHASNIRKIEFKRLAARSSRVYIYTMHFLPKRVINYKPEEIYENLLEFARVNQIPIMRKENIYENDSTLTKEN</sequence>
<dbReference type="Proteomes" id="UP000789833">
    <property type="component" value="Unassembled WGS sequence"/>
</dbReference>
<protein>
    <submittedName>
        <fullName evidence="2">Uncharacterized protein</fullName>
    </submittedName>
</protein>
<proteinExistence type="predicted"/>
<feature type="transmembrane region" description="Helical" evidence="1">
    <location>
        <begin position="32"/>
        <end position="51"/>
    </location>
</feature>
<keyword evidence="1" id="KW-1133">Transmembrane helix</keyword>
<accession>A0ABM8YPI9</accession>
<comment type="caution">
    <text evidence="2">The sequence shown here is derived from an EMBL/GenBank/DDBJ whole genome shotgun (WGS) entry which is preliminary data.</text>
</comment>
<evidence type="ECO:0000256" key="1">
    <source>
        <dbReference type="SAM" id="Phobius"/>
    </source>
</evidence>
<reference evidence="2 3" key="1">
    <citation type="submission" date="2021-10" db="EMBL/GenBank/DDBJ databases">
        <authorList>
            <person name="Criscuolo A."/>
        </authorList>
    </citation>
    <scope>NUCLEOTIDE SEQUENCE [LARGE SCALE GENOMIC DNA]</scope>
    <source>
        <strain evidence="3">CIP 111883</strain>
    </source>
</reference>
<evidence type="ECO:0000313" key="2">
    <source>
        <dbReference type="EMBL" id="CAG9621686.1"/>
    </source>
</evidence>
<keyword evidence="1" id="KW-0812">Transmembrane</keyword>
<evidence type="ECO:0000313" key="3">
    <source>
        <dbReference type="Proteomes" id="UP000789833"/>
    </source>
</evidence>
<feature type="transmembrane region" description="Helical" evidence="1">
    <location>
        <begin position="6"/>
        <end position="25"/>
    </location>
</feature>
<gene>
    <name evidence="2" type="ORF">BACCIP111883_02459</name>
</gene>
<dbReference type="EMBL" id="CAKJTJ010000012">
    <property type="protein sequence ID" value="CAG9621686.1"/>
    <property type="molecule type" value="Genomic_DNA"/>
</dbReference>
<dbReference type="RefSeq" id="WP_230501567.1">
    <property type="nucleotide sequence ID" value="NZ_CAKJTJ010000012.1"/>
</dbReference>